<evidence type="ECO:0000313" key="4">
    <source>
        <dbReference type="EMBL" id="NRF72232.1"/>
    </source>
</evidence>
<comment type="caution">
    <text evidence="4">The sequence shown here is derived from an EMBL/GenBank/DDBJ whole genome shotgun (WGS) entry which is preliminary data.</text>
</comment>
<evidence type="ECO:0000259" key="3">
    <source>
        <dbReference type="PROSITE" id="PS50966"/>
    </source>
</evidence>
<feature type="region of interest" description="Disordered" evidence="2">
    <location>
        <begin position="95"/>
        <end position="120"/>
    </location>
</feature>
<reference evidence="4 5" key="1">
    <citation type="submission" date="2020-05" db="EMBL/GenBank/DDBJ databases">
        <title>Aquincola sp. isolate from soil.</title>
        <authorList>
            <person name="Han J."/>
            <person name="Kim D.-U."/>
        </authorList>
    </citation>
    <scope>NUCLEOTIDE SEQUENCE [LARGE SCALE GENOMIC DNA]</scope>
    <source>
        <strain evidence="4 5">S2</strain>
    </source>
</reference>
<evidence type="ECO:0000256" key="2">
    <source>
        <dbReference type="SAM" id="MobiDB-lite"/>
    </source>
</evidence>
<gene>
    <name evidence="4" type="ORF">HLB44_35135</name>
</gene>
<dbReference type="EMBL" id="JABRWJ010000020">
    <property type="protein sequence ID" value="NRF72232.1"/>
    <property type="molecule type" value="Genomic_DNA"/>
</dbReference>
<proteinExistence type="predicted"/>
<feature type="domain" description="SWIM-type" evidence="3">
    <location>
        <begin position="55"/>
        <end position="89"/>
    </location>
</feature>
<keyword evidence="1" id="KW-0863">Zinc-finger</keyword>
<keyword evidence="1" id="KW-0862">Zinc</keyword>
<dbReference type="Proteomes" id="UP000737171">
    <property type="component" value="Unassembled WGS sequence"/>
</dbReference>
<keyword evidence="5" id="KW-1185">Reference proteome</keyword>
<dbReference type="RefSeq" id="WP_173135076.1">
    <property type="nucleotide sequence ID" value="NZ_JABRWJ010000020.1"/>
</dbReference>
<dbReference type="PROSITE" id="PS50966">
    <property type="entry name" value="ZF_SWIM"/>
    <property type="match status" value="1"/>
</dbReference>
<keyword evidence="1" id="KW-0479">Metal-binding</keyword>
<name>A0ABX2EUS8_9BURK</name>
<evidence type="ECO:0000256" key="1">
    <source>
        <dbReference type="PROSITE-ProRule" id="PRU00325"/>
    </source>
</evidence>
<protein>
    <recommendedName>
        <fullName evidence="3">SWIM-type domain-containing protein</fullName>
    </recommendedName>
</protein>
<sequence>MSVRADLLHLSPEALAQATNAGIVKRALRELAAGYRPRLALDATGMLDAAFEDNVQCRWPSGMPIQQASCSCGAAGVCRHRVIVALAYREQALPAPADEPGGGAATPAAAEPPPPERADDDALARTIPASLLDLAGRLADSGLSVELRRRASGEPCDTARLPSATVRYWAGAAIEAARCDCLRAAACEHVALGVWAFRRAAADAPSAPIATVRLGGAGTRHHIDRAPFDALITALLRHGVARGAVVLAQPLSSARAATGDAAWLGLLLADLEAWCEAYSQRSALYDAAQGVDLLAELALRLAAGAQPGRGESVLGLGVAGDTALDRLRLMCLGARTVRDGERRRTTLVMADVDTGTRLVLPHDWRVPAGAQADEAALRAAERLAPGVRLEALARGQLLAQQAARRADGSVRLARARSAQNSVLPQSGDWAQLLAPVRFESVAALAAEQRAHPNAALLPRHAARRFVVFSGAVVEELGYDAQEQSVLALLRDGAGEPLLLERTHERHVPHALGAVAAALSGRAGRLRHVAGLLDWDHGRPRIEPWAIGCDAVVVPDFAGAASGALAALPLTALPPEPADPCAQRLAQLRRHLGALVHHGLSGLPRSWPADNARIARELTAAGLRELGGRVQALGEGLSGAAGDADAPAAAHALAALVALRQLHEDAATLAGVSDAA</sequence>
<accession>A0ABX2EUS8</accession>
<dbReference type="InterPro" id="IPR007527">
    <property type="entry name" value="Znf_SWIM"/>
</dbReference>
<feature type="compositionally biased region" description="Low complexity" evidence="2">
    <location>
        <begin position="95"/>
        <end position="109"/>
    </location>
</feature>
<evidence type="ECO:0000313" key="5">
    <source>
        <dbReference type="Proteomes" id="UP000737171"/>
    </source>
</evidence>
<organism evidence="4 5">
    <name type="scientific">Pseudaquabacterium terrae</name>
    <dbReference type="NCBI Taxonomy" id="2732868"/>
    <lineage>
        <taxon>Bacteria</taxon>
        <taxon>Pseudomonadati</taxon>
        <taxon>Pseudomonadota</taxon>
        <taxon>Betaproteobacteria</taxon>
        <taxon>Burkholderiales</taxon>
        <taxon>Sphaerotilaceae</taxon>
        <taxon>Pseudaquabacterium</taxon>
    </lineage>
</organism>